<organism evidence="1 2">
    <name type="scientific">Caerostris darwini</name>
    <dbReference type="NCBI Taxonomy" id="1538125"/>
    <lineage>
        <taxon>Eukaryota</taxon>
        <taxon>Metazoa</taxon>
        <taxon>Ecdysozoa</taxon>
        <taxon>Arthropoda</taxon>
        <taxon>Chelicerata</taxon>
        <taxon>Arachnida</taxon>
        <taxon>Araneae</taxon>
        <taxon>Araneomorphae</taxon>
        <taxon>Entelegynae</taxon>
        <taxon>Araneoidea</taxon>
        <taxon>Araneidae</taxon>
        <taxon>Caerostris</taxon>
    </lineage>
</organism>
<gene>
    <name evidence="1" type="ORF">CDAR_622711</name>
</gene>
<proteinExistence type="predicted"/>
<name>A0AAV4TAB3_9ARAC</name>
<dbReference type="EMBL" id="BPLQ01009232">
    <property type="protein sequence ID" value="GIY42614.1"/>
    <property type="molecule type" value="Genomic_DNA"/>
</dbReference>
<evidence type="ECO:0000313" key="1">
    <source>
        <dbReference type="EMBL" id="GIY42614.1"/>
    </source>
</evidence>
<keyword evidence="2" id="KW-1185">Reference proteome</keyword>
<dbReference type="AlphaFoldDB" id="A0AAV4TAB3"/>
<accession>A0AAV4TAB3</accession>
<sequence length="27" mass="3008">MAVPGILYKGDRERAAQLFTHPPVLVQ</sequence>
<dbReference type="Proteomes" id="UP001054837">
    <property type="component" value="Unassembled WGS sequence"/>
</dbReference>
<reference evidence="1 2" key="1">
    <citation type="submission" date="2021-06" db="EMBL/GenBank/DDBJ databases">
        <title>Caerostris darwini draft genome.</title>
        <authorList>
            <person name="Kono N."/>
            <person name="Arakawa K."/>
        </authorList>
    </citation>
    <scope>NUCLEOTIDE SEQUENCE [LARGE SCALE GENOMIC DNA]</scope>
</reference>
<feature type="non-terminal residue" evidence="1">
    <location>
        <position position="27"/>
    </location>
</feature>
<evidence type="ECO:0000313" key="2">
    <source>
        <dbReference type="Proteomes" id="UP001054837"/>
    </source>
</evidence>
<comment type="caution">
    <text evidence="1">The sequence shown here is derived from an EMBL/GenBank/DDBJ whole genome shotgun (WGS) entry which is preliminary data.</text>
</comment>
<protein>
    <submittedName>
        <fullName evidence="1">Uncharacterized protein</fullName>
    </submittedName>
</protein>